<keyword evidence="6 8" id="KW-0648">Protein biosynthesis</keyword>
<feature type="short sequence motif" description="'KMSKS' region" evidence="8">
    <location>
        <begin position="257"/>
        <end position="261"/>
    </location>
</feature>
<dbReference type="Pfam" id="PF19269">
    <property type="entry name" value="Anticodon_2"/>
    <property type="match status" value="1"/>
</dbReference>
<evidence type="ECO:0000256" key="5">
    <source>
        <dbReference type="ARBA" id="ARBA00022840"/>
    </source>
</evidence>
<keyword evidence="12" id="KW-1185">Reference proteome</keyword>
<dbReference type="PANTHER" id="PTHR43311:SF2">
    <property type="entry name" value="GLUTAMATE--TRNA LIGASE, MITOCHONDRIAL-RELATED"/>
    <property type="match status" value="1"/>
</dbReference>
<dbReference type="AlphaFoldDB" id="A0A543E032"/>
<dbReference type="Gene3D" id="1.10.8.70">
    <property type="entry name" value="Glutamate-tRNA synthetase, class I, anticodon-binding domain 1"/>
    <property type="match status" value="1"/>
</dbReference>
<protein>
    <recommendedName>
        <fullName evidence="8">Glutamate--tRNA ligase</fullName>
        <ecNumber evidence="8">6.1.1.17</ecNumber>
    </recommendedName>
    <alternativeName>
        <fullName evidence="8">Glutamyl-tRNA synthetase</fullName>
        <shortName evidence="8">GluRS</shortName>
    </alternativeName>
</protein>
<evidence type="ECO:0000259" key="10">
    <source>
        <dbReference type="Pfam" id="PF19269"/>
    </source>
</evidence>
<dbReference type="InterPro" id="IPR033910">
    <property type="entry name" value="GluRS_core"/>
</dbReference>
<keyword evidence="3 8" id="KW-0436">Ligase</keyword>
<dbReference type="CDD" id="cd00808">
    <property type="entry name" value="GluRS_core"/>
    <property type="match status" value="1"/>
</dbReference>
<keyword evidence="4 8" id="KW-0547">Nucleotide-binding</keyword>
<dbReference type="InterPro" id="IPR020752">
    <property type="entry name" value="Glu-tRNA-synth_I_codon-bd_sub1"/>
</dbReference>
<dbReference type="Pfam" id="PF00749">
    <property type="entry name" value="tRNA-synt_1c"/>
    <property type="match status" value="1"/>
</dbReference>
<comment type="similarity">
    <text evidence="1 8">Belongs to the class-I aminoacyl-tRNA synthetase family. Glutamate--tRNA ligase type 1 subfamily.</text>
</comment>
<dbReference type="GO" id="GO:0008270">
    <property type="term" value="F:zinc ion binding"/>
    <property type="evidence" value="ECO:0007669"/>
    <property type="project" value="InterPro"/>
</dbReference>
<gene>
    <name evidence="8" type="primary">gltX</name>
    <name evidence="11" type="ORF">FB558_1627</name>
</gene>
<dbReference type="InterPro" id="IPR020058">
    <property type="entry name" value="Glu/Gln-tRNA-synth_Ib_cat-dom"/>
</dbReference>
<name>A0A543E032_9PSEU</name>
<dbReference type="InterPro" id="IPR000924">
    <property type="entry name" value="Glu/Gln-tRNA-synth"/>
</dbReference>
<evidence type="ECO:0000256" key="2">
    <source>
        <dbReference type="ARBA" id="ARBA00022490"/>
    </source>
</evidence>
<evidence type="ECO:0000259" key="9">
    <source>
        <dbReference type="Pfam" id="PF00749"/>
    </source>
</evidence>
<dbReference type="Gene3D" id="1.10.10.350">
    <property type="match status" value="1"/>
</dbReference>
<dbReference type="InterPro" id="IPR045462">
    <property type="entry name" value="aa-tRNA-synth_I_cd-bd"/>
</dbReference>
<comment type="caution">
    <text evidence="11">The sequence shown here is derived from an EMBL/GenBank/DDBJ whole genome shotgun (WGS) entry which is preliminary data.</text>
</comment>
<dbReference type="Gene3D" id="3.40.50.620">
    <property type="entry name" value="HUPs"/>
    <property type="match status" value="1"/>
</dbReference>
<comment type="catalytic activity">
    <reaction evidence="8">
        <text>tRNA(Glu) + L-glutamate + ATP = L-glutamyl-tRNA(Glu) + AMP + diphosphate</text>
        <dbReference type="Rhea" id="RHEA:23540"/>
        <dbReference type="Rhea" id="RHEA-COMP:9663"/>
        <dbReference type="Rhea" id="RHEA-COMP:9680"/>
        <dbReference type="ChEBI" id="CHEBI:29985"/>
        <dbReference type="ChEBI" id="CHEBI:30616"/>
        <dbReference type="ChEBI" id="CHEBI:33019"/>
        <dbReference type="ChEBI" id="CHEBI:78442"/>
        <dbReference type="ChEBI" id="CHEBI:78520"/>
        <dbReference type="ChEBI" id="CHEBI:456215"/>
        <dbReference type="EC" id="6.1.1.17"/>
    </reaction>
</comment>
<evidence type="ECO:0000313" key="12">
    <source>
        <dbReference type="Proteomes" id="UP000315677"/>
    </source>
</evidence>
<evidence type="ECO:0000256" key="1">
    <source>
        <dbReference type="ARBA" id="ARBA00007894"/>
    </source>
</evidence>
<dbReference type="GO" id="GO:0004818">
    <property type="term" value="F:glutamate-tRNA ligase activity"/>
    <property type="evidence" value="ECO:0007669"/>
    <property type="project" value="UniProtKB-UniRule"/>
</dbReference>
<dbReference type="InterPro" id="IPR004527">
    <property type="entry name" value="Glu-tRNA-ligase_bac/mito"/>
</dbReference>
<reference evidence="11 12" key="1">
    <citation type="submission" date="2019-06" db="EMBL/GenBank/DDBJ databases">
        <title>Sequencing the genomes of 1000 actinobacteria strains.</title>
        <authorList>
            <person name="Klenk H.-P."/>
        </authorList>
    </citation>
    <scope>NUCLEOTIDE SEQUENCE [LARGE SCALE GENOMIC DNA]</scope>
    <source>
        <strain evidence="11 12">DSM 45301</strain>
    </source>
</reference>
<dbReference type="PRINTS" id="PR00987">
    <property type="entry name" value="TRNASYNTHGLU"/>
</dbReference>
<dbReference type="InterPro" id="IPR014729">
    <property type="entry name" value="Rossmann-like_a/b/a_fold"/>
</dbReference>
<dbReference type="InterPro" id="IPR049940">
    <property type="entry name" value="GluQ/Sye"/>
</dbReference>
<dbReference type="NCBIfam" id="TIGR00464">
    <property type="entry name" value="gltX_bact"/>
    <property type="match status" value="1"/>
</dbReference>
<evidence type="ECO:0000256" key="7">
    <source>
        <dbReference type="ARBA" id="ARBA00023146"/>
    </source>
</evidence>
<keyword evidence="7 8" id="KW-0030">Aminoacyl-tRNA synthetase</keyword>
<evidence type="ECO:0000313" key="11">
    <source>
        <dbReference type="EMBL" id="TQM14849.1"/>
    </source>
</evidence>
<dbReference type="SUPFAM" id="SSF48163">
    <property type="entry name" value="An anticodon-binding domain of class I aminoacyl-tRNA synthetases"/>
    <property type="match status" value="1"/>
</dbReference>
<comment type="caution">
    <text evidence="8">Lacks conserved residue(s) required for the propagation of feature annotation.</text>
</comment>
<dbReference type="EC" id="6.1.1.17" evidence="8"/>
<comment type="subunit">
    <text evidence="8">Monomer.</text>
</comment>
<feature type="short sequence motif" description="'HIGH' region" evidence="8">
    <location>
        <begin position="13"/>
        <end position="23"/>
    </location>
</feature>
<dbReference type="EMBL" id="VFPA01000001">
    <property type="protein sequence ID" value="TQM14849.1"/>
    <property type="molecule type" value="Genomic_DNA"/>
</dbReference>
<dbReference type="PANTHER" id="PTHR43311">
    <property type="entry name" value="GLUTAMATE--TRNA LIGASE"/>
    <property type="match status" value="1"/>
</dbReference>
<dbReference type="RefSeq" id="WP_142049761.1">
    <property type="nucleotide sequence ID" value="NZ_VFPA01000001.1"/>
</dbReference>
<sequence length="497" mass="54239">MDAANAVRVRFCPSPTGTPHVGLIRTALFNWAHARHHGGTFVFRIEDTDAQRDSVESYEALLDALRWLGLEWDEGPEVGGPYGPYRQSERRDSYRNALGLLVQAGEVYESYSTGEEIEARHRAAGRDPKLGYDNADRDLTEDQKAAFRAEGRAPVFRLRMPDRDISFDDLVRGPITFKAGTVPDFVLARGDGTPLYPLTNPLDDALMGITDVLRGEDLLSSTPRQIALLEALQRVGIGNGPFRYGHLPLVTGEGNRKLSKRDPQSNLFLYRERGFVPEGLLNYLALLGWSIAEDRDVFTLAEMVDAFDITRVSSNAARFDLKKAEAINAAHLRAMSAEDFAQRVVPYLEAEGVITGTPTDEQRALLAAAAPLVQERSVVLSDAARMLRFLFVTEEGFAPEEDAAAKNLGTDAAPVLDAALTGLDALPAWSAGEIEAALKTALVDGLGLKPRKAFAPVRVAVSGRTVSPPLYESMELLGRERSLARLRAGLERAGGLG</sequence>
<dbReference type="SUPFAM" id="SSF52374">
    <property type="entry name" value="Nucleotidylyl transferase"/>
    <property type="match status" value="1"/>
</dbReference>
<proteinExistence type="inferred from homology"/>
<organism evidence="11 12">
    <name type="scientific">Pseudonocardia kunmingensis</name>
    <dbReference type="NCBI Taxonomy" id="630975"/>
    <lineage>
        <taxon>Bacteria</taxon>
        <taxon>Bacillati</taxon>
        <taxon>Actinomycetota</taxon>
        <taxon>Actinomycetes</taxon>
        <taxon>Pseudonocardiales</taxon>
        <taxon>Pseudonocardiaceae</taxon>
        <taxon>Pseudonocardia</taxon>
    </lineage>
</organism>
<dbReference type="GO" id="GO:0005829">
    <property type="term" value="C:cytosol"/>
    <property type="evidence" value="ECO:0007669"/>
    <property type="project" value="TreeGrafter"/>
</dbReference>
<dbReference type="OrthoDB" id="9807503at2"/>
<evidence type="ECO:0000256" key="8">
    <source>
        <dbReference type="HAMAP-Rule" id="MF_00022"/>
    </source>
</evidence>
<dbReference type="HAMAP" id="MF_00022">
    <property type="entry name" value="Glu_tRNA_synth_type1"/>
    <property type="match status" value="1"/>
</dbReference>
<keyword evidence="2 8" id="KW-0963">Cytoplasm</keyword>
<dbReference type="GO" id="GO:0005524">
    <property type="term" value="F:ATP binding"/>
    <property type="evidence" value="ECO:0007669"/>
    <property type="project" value="UniProtKB-UniRule"/>
</dbReference>
<feature type="domain" description="Aminoacyl-tRNA synthetase class I anticodon-binding" evidence="10">
    <location>
        <begin position="340"/>
        <end position="490"/>
    </location>
</feature>
<dbReference type="InterPro" id="IPR020751">
    <property type="entry name" value="aa-tRNA-synth_I_codon-bd_sub2"/>
</dbReference>
<comment type="function">
    <text evidence="8">Catalyzes the attachment of glutamate to tRNA(Glu) in a two-step reaction: glutamate is first activated by ATP to form Glu-AMP and then transferred to the acceptor end of tRNA(Glu).</text>
</comment>
<comment type="subcellular location">
    <subcellularLocation>
        <location evidence="8">Cytoplasm</location>
    </subcellularLocation>
</comment>
<keyword evidence="5 8" id="KW-0067">ATP-binding</keyword>
<accession>A0A543E032</accession>
<dbReference type="GO" id="GO:0006424">
    <property type="term" value="P:glutamyl-tRNA aminoacylation"/>
    <property type="evidence" value="ECO:0007669"/>
    <property type="project" value="UniProtKB-UniRule"/>
</dbReference>
<feature type="domain" description="Glutamyl/glutaminyl-tRNA synthetase class Ib catalytic" evidence="9">
    <location>
        <begin position="7"/>
        <end position="323"/>
    </location>
</feature>
<dbReference type="GO" id="GO:0000049">
    <property type="term" value="F:tRNA binding"/>
    <property type="evidence" value="ECO:0007669"/>
    <property type="project" value="InterPro"/>
</dbReference>
<dbReference type="InterPro" id="IPR008925">
    <property type="entry name" value="aa_tRNA-synth_I_cd-bd_sf"/>
</dbReference>
<evidence type="ECO:0000256" key="3">
    <source>
        <dbReference type="ARBA" id="ARBA00022598"/>
    </source>
</evidence>
<evidence type="ECO:0000256" key="4">
    <source>
        <dbReference type="ARBA" id="ARBA00022741"/>
    </source>
</evidence>
<evidence type="ECO:0000256" key="6">
    <source>
        <dbReference type="ARBA" id="ARBA00022917"/>
    </source>
</evidence>
<dbReference type="Proteomes" id="UP000315677">
    <property type="component" value="Unassembled WGS sequence"/>
</dbReference>
<feature type="binding site" evidence="8">
    <location>
        <position position="260"/>
    </location>
    <ligand>
        <name>ATP</name>
        <dbReference type="ChEBI" id="CHEBI:30616"/>
    </ligand>
</feature>